<evidence type="ECO:0000313" key="2">
    <source>
        <dbReference type="Proteomes" id="UP000175744"/>
    </source>
</evidence>
<dbReference type="PATRIC" id="fig|1121290.3.peg.1689"/>
<dbReference type="AlphaFoldDB" id="A0A1E8EXG1"/>
<organism evidence="1 2">
    <name type="scientific">Clostridium acetireducens DSM 10703</name>
    <dbReference type="NCBI Taxonomy" id="1121290"/>
    <lineage>
        <taxon>Bacteria</taxon>
        <taxon>Bacillati</taxon>
        <taxon>Bacillota</taxon>
        <taxon>Clostridia</taxon>
        <taxon>Eubacteriales</taxon>
        <taxon>Clostridiaceae</taxon>
        <taxon>Clostridium</taxon>
    </lineage>
</organism>
<dbReference type="STRING" id="1121290.CLAOCE_16980"/>
<dbReference type="OrthoDB" id="9803036at2"/>
<keyword evidence="1" id="KW-0808">Transferase</keyword>
<protein>
    <submittedName>
        <fullName evidence="1">2,3,4,5-tetrahydropyridine-2,6-dicarboxylate N-acetyltransferase</fullName>
        <ecNumber evidence="1">2.3.1.89</ecNumber>
    </submittedName>
</protein>
<keyword evidence="2" id="KW-1185">Reference proteome</keyword>
<proteinExistence type="predicted"/>
<dbReference type="SUPFAM" id="SSF51161">
    <property type="entry name" value="Trimeric LpxA-like enzymes"/>
    <property type="match status" value="1"/>
</dbReference>
<dbReference type="GO" id="GO:0047200">
    <property type="term" value="F:tetrahydrodipicolinate N-acetyltransferase activity"/>
    <property type="evidence" value="ECO:0007669"/>
    <property type="project" value="UniProtKB-EC"/>
</dbReference>
<accession>A0A1E8EXG1</accession>
<dbReference type="InterPro" id="IPR050484">
    <property type="entry name" value="Transf_Hexapept/Carb_Anhydrase"/>
</dbReference>
<evidence type="ECO:0000313" key="1">
    <source>
        <dbReference type="EMBL" id="OFI05469.1"/>
    </source>
</evidence>
<dbReference type="PANTHER" id="PTHR13061">
    <property type="entry name" value="DYNACTIN SUBUNIT P25"/>
    <property type="match status" value="1"/>
</dbReference>
<gene>
    <name evidence="1" type="primary">dapH</name>
    <name evidence="1" type="ORF">CLOACE_16980</name>
</gene>
<dbReference type="EMBL" id="LZFO01000026">
    <property type="protein sequence ID" value="OFI05469.1"/>
    <property type="molecule type" value="Genomic_DNA"/>
</dbReference>
<dbReference type="EC" id="2.3.1.89" evidence="1"/>
<dbReference type="PANTHER" id="PTHR13061:SF29">
    <property type="entry name" value="GAMMA CARBONIC ANHYDRASE-LIKE 1, MITOCHONDRIAL-RELATED"/>
    <property type="match status" value="1"/>
</dbReference>
<dbReference type="Proteomes" id="UP000175744">
    <property type="component" value="Unassembled WGS sequence"/>
</dbReference>
<dbReference type="RefSeq" id="WP_070110667.1">
    <property type="nucleotide sequence ID" value="NZ_LZFO01000026.1"/>
</dbReference>
<keyword evidence="1" id="KW-0012">Acyltransferase</keyword>
<dbReference type="Pfam" id="PF00132">
    <property type="entry name" value="Hexapep"/>
    <property type="match status" value="1"/>
</dbReference>
<reference evidence="1 2" key="1">
    <citation type="submission" date="2016-06" db="EMBL/GenBank/DDBJ databases">
        <title>Genome sequence of Clostridium acetireducens DSM 10703.</title>
        <authorList>
            <person name="Poehlein A."/>
            <person name="Fluechter S."/>
            <person name="Duerre P."/>
            <person name="Daniel R."/>
        </authorList>
    </citation>
    <scope>NUCLEOTIDE SEQUENCE [LARGE SCALE GENOMIC DNA]</scope>
    <source>
        <strain evidence="1 2">DSM 10703</strain>
    </source>
</reference>
<dbReference type="InterPro" id="IPR001451">
    <property type="entry name" value="Hexapep"/>
</dbReference>
<name>A0A1E8EXG1_9CLOT</name>
<dbReference type="InterPro" id="IPR047324">
    <property type="entry name" value="LbH_gamma_CA-like"/>
</dbReference>
<dbReference type="CDD" id="cd04645">
    <property type="entry name" value="LbH_gamma_CA_like"/>
    <property type="match status" value="1"/>
</dbReference>
<dbReference type="InterPro" id="IPR011004">
    <property type="entry name" value="Trimer_LpxA-like_sf"/>
</dbReference>
<comment type="caution">
    <text evidence="1">The sequence shown here is derived from an EMBL/GenBank/DDBJ whole genome shotgun (WGS) entry which is preliminary data.</text>
</comment>
<sequence>MIGKFNDKYPKVHSQCFIAKSAEVIGEVYLEENSSIWFGSVVRADTNKIYIGKGSNIQDNCTVHINQGDSPVKIGENVTVGHGAILHGCIIGDNSLIGMGAIILDNVEIGENTIIGAGSLVTSNKKIPSGVLCMGSPAKVIRNLTKEEIYSLKENAEHYMEMAKEYKVQGY</sequence>
<dbReference type="Gene3D" id="2.160.10.10">
    <property type="entry name" value="Hexapeptide repeat proteins"/>
    <property type="match status" value="1"/>
</dbReference>